<keyword evidence="5" id="KW-0949">S-adenosyl-L-methionine</keyword>
<dbReference type="OrthoDB" id="9800801at2"/>
<accession>A0A0P1NVT4</accession>
<reference evidence="9" key="1">
    <citation type="submission" date="2015-11" db="EMBL/GenBank/DDBJ databases">
        <authorList>
            <person name="Varghese N."/>
        </authorList>
    </citation>
    <scope>NUCLEOTIDE SEQUENCE [LARGE SCALE GENOMIC DNA]</scope>
    <source>
        <strain evidence="9">JGI-23</strain>
    </source>
</reference>
<evidence type="ECO:0000259" key="7">
    <source>
        <dbReference type="Pfam" id="PF01555"/>
    </source>
</evidence>
<dbReference type="EMBL" id="CZVW01000016">
    <property type="protein sequence ID" value="CUT03375.1"/>
    <property type="molecule type" value="Genomic_DNA"/>
</dbReference>
<keyword evidence="3 8" id="KW-0489">Methyltransferase</keyword>
<dbReference type="GO" id="GO:0003677">
    <property type="term" value="F:DNA binding"/>
    <property type="evidence" value="ECO:0007669"/>
    <property type="project" value="InterPro"/>
</dbReference>
<dbReference type="Gene3D" id="3.40.50.150">
    <property type="entry name" value="Vaccinia Virus protein VP39"/>
    <property type="match status" value="1"/>
</dbReference>
<dbReference type="GO" id="GO:0005737">
    <property type="term" value="C:cytoplasm"/>
    <property type="evidence" value="ECO:0007669"/>
    <property type="project" value="TreeGrafter"/>
</dbReference>
<dbReference type="PANTHER" id="PTHR13370">
    <property type="entry name" value="RNA METHYLASE-RELATED"/>
    <property type="match status" value="1"/>
</dbReference>
<dbReference type="GO" id="GO:0009007">
    <property type="term" value="F:site-specific DNA-methyltransferase (adenine-specific) activity"/>
    <property type="evidence" value="ECO:0007669"/>
    <property type="project" value="UniProtKB-EC"/>
</dbReference>
<dbReference type="AlphaFoldDB" id="A0A0P1NVT4"/>
<gene>
    <name evidence="8" type="ORF">JGI23_01459</name>
</gene>
<protein>
    <recommendedName>
        <fullName evidence="2">site-specific DNA-methyltransferase (adenine-specific)</fullName>
        <ecNumber evidence="2">2.1.1.72</ecNumber>
    </recommendedName>
</protein>
<evidence type="ECO:0000256" key="4">
    <source>
        <dbReference type="ARBA" id="ARBA00022679"/>
    </source>
</evidence>
<dbReference type="GO" id="GO:0032259">
    <property type="term" value="P:methylation"/>
    <property type="evidence" value="ECO:0007669"/>
    <property type="project" value="UniProtKB-KW"/>
</dbReference>
<proteinExistence type="inferred from homology"/>
<comment type="catalytic activity">
    <reaction evidence="6">
        <text>a 2'-deoxyadenosine in DNA + S-adenosyl-L-methionine = an N(6)-methyl-2'-deoxyadenosine in DNA + S-adenosyl-L-homocysteine + H(+)</text>
        <dbReference type="Rhea" id="RHEA:15197"/>
        <dbReference type="Rhea" id="RHEA-COMP:12418"/>
        <dbReference type="Rhea" id="RHEA-COMP:12419"/>
        <dbReference type="ChEBI" id="CHEBI:15378"/>
        <dbReference type="ChEBI" id="CHEBI:57856"/>
        <dbReference type="ChEBI" id="CHEBI:59789"/>
        <dbReference type="ChEBI" id="CHEBI:90615"/>
        <dbReference type="ChEBI" id="CHEBI:90616"/>
        <dbReference type="EC" id="2.1.1.72"/>
    </reaction>
</comment>
<dbReference type="InterPro" id="IPR002941">
    <property type="entry name" value="DNA_methylase_N4/N6"/>
</dbReference>
<dbReference type="PROSITE" id="PS00092">
    <property type="entry name" value="N6_MTASE"/>
    <property type="match status" value="1"/>
</dbReference>
<evidence type="ECO:0000256" key="2">
    <source>
        <dbReference type="ARBA" id="ARBA00011900"/>
    </source>
</evidence>
<evidence type="ECO:0000256" key="5">
    <source>
        <dbReference type="ARBA" id="ARBA00022691"/>
    </source>
</evidence>
<dbReference type="PRINTS" id="PR00506">
    <property type="entry name" value="D21N6MTFRASE"/>
</dbReference>
<evidence type="ECO:0000313" key="8">
    <source>
        <dbReference type="EMBL" id="CUT03375.1"/>
    </source>
</evidence>
<dbReference type="InterPro" id="IPR002052">
    <property type="entry name" value="DNA_methylase_N6_adenine_CS"/>
</dbReference>
<evidence type="ECO:0000313" key="9">
    <source>
        <dbReference type="Proteomes" id="UP000199197"/>
    </source>
</evidence>
<comment type="similarity">
    <text evidence="1">Belongs to the N(4)/N(6)-methyltransferase family.</text>
</comment>
<keyword evidence="4 8" id="KW-0808">Transferase</keyword>
<dbReference type="GO" id="GO:0008170">
    <property type="term" value="F:N-methyltransferase activity"/>
    <property type="evidence" value="ECO:0007669"/>
    <property type="project" value="InterPro"/>
</dbReference>
<keyword evidence="9" id="KW-1185">Reference proteome</keyword>
<organism evidence="8 9">
    <name type="scientific">Candidatus Chryseopegocella kryptomonas</name>
    <dbReference type="NCBI Taxonomy" id="1633643"/>
    <lineage>
        <taxon>Bacteria</taxon>
        <taxon>Pseudomonadati</taxon>
        <taxon>Candidatus Kryptoniota</taxon>
        <taxon>Candidatus Chryseopegocella</taxon>
    </lineage>
</organism>
<dbReference type="PANTHER" id="PTHR13370:SF3">
    <property type="entry name" value="TRNA (GUANINE(10)-N2)-METHYLTRANSFERASE HOMOLOG"/>
    <property type="match status" value="1"/>
</dbReference>
<evidence type="ECO:0000256" key="3">
    <source>
        <dbReference type="ARBA" id="ARBA00022603"/>
    </source>
</evidence>
<feature type="domain" description="DNA methylase N-4/N-6" evidence="7">
    <location>
        <begin position="477"/>
        <end position="767"/>
    </location>
</feature>
<name>A0A0P1NVT4_9BACT</name>
<dbReference type="Proteomes" id="UP000199197">
    <property type="component" value="Unassembled WGS sequence"/>
</dbReference>
<dbReference type="InterPro" id="IPR002295">
    <property type="entry name" value="N4/N6-MTase_EcoPI_Mod-like"/>
</dbReference>
<evidence type="ECO:0000256" key="6">
    <source>
        <dbReference type="ARBA" id="ARBA00047942"/>
    </source>
</evidence>
<dbReference type="SUPFAM" id="SSF53335">
    <property type="entry name" value="S-adenosyl-L-methionine-dependent methyltransferases"/>
    <property type="match status" value="1"/>
</dbReference>
<sequence>MSEQLFKFQNLLRKIFRFDSSSLDFGIYRIFNLKRSMIENFINHTIPQKVEEAFAQFSTHPNLDTIKNEVFNDLYTFFNRFYENGDFIPQRRYKIRKITYAIPYNGEEVKLHYATSNMYYIKTGTLFRDYTFTTAPTSPFKVIFKISFATEEIASNKATKSRYFILSDTDDDPIIWDQKNETLIINFHYIHLTDTQLEKYSKAITEEENNNNIYYENSNENIDETDSFGNGKRKKTIKQELINRLIYEEIITKLKNNENTKHLTHFLEAPCESNDPVLLYHINRFTAKNNTDFFIHKDLKSFLVEQLDFFLKSEVFNLDTFKSEPDLHLARIQITRDIAQTIIDFLSQIENFLKKLWEKKKFVINTHYVITLDRIYELTSDEFFNRLINIILENRYQLYEWEILFGIKVKSKDDLFRNHIPLKLPIDTRYFPFDFKFELLEELTKDHDLDDLLDGLLIKSENWQALNLLLNKYKEKIQTIYIDPPFNKEYDADYLYNVKYKDSTWATMLENRLRLAKDLLKDTGSIFVRCDYNGNWILRPLMNEIFGKENFRNEIIVRKGKRTESIERNRFENDTESLMLFSANKEKAFVSIPLRAKPEEKLEWTTMFFPEERGDPNRLFWGISIKAPAGTHWQFSQERINQEISKGNIKLVCKQCGWEYQETTINRRISSCPKCGSKKFDALYLRREIPVNNDWTDILGYTYMISKSTGFPTENSEILLKRVIESTSNEGDLVMDFFLGSGTTTAVAHKLGRKWIGVEMGEHFWTIVLPRMKKVLFYDKSGISKEEDVKEKYNEKTAGGFFKYQIIEQYEDTLDNIEFTENEQARLLFKDDYLIKYYTHIETQNSPFLLNIEQLRFPFNYKLKFNPYEVGSPIETVIDIPETFNYLLGVKIKKLVFEKSNDNPYFLILAEKDNLTYLIVWRNVPESWSKNHFDEDRSFIEKFIKKWKPDSVYINSPSTLIPDEFNLNYIEPIFKKLMIGENHA</sequence>
<evidence type="ECO:0000256" key="1">
    <source>
        <dbReference type="ARBA" id="ARBA00006594"/>
    </source>
</evidence>
<dbReference type="EC" id="2.1.1.72" evidence="2"/>
<dbReference type="InterPro" id="IPR029063">
    <property type="entry name" value="SAM-dependent_MTases_sf"/>
</dbReference>
<dbReference type="Pfam" id="PF01555">
    <property type="entry name" value="N6_N4_Mtase"/>
    <property type="match status" value="1"/>
</dbReference>